<dbReference type="EMBL" id="LUGG01000002">
    <property type="protein sequence ID" value="OBZ78142.1"/>
    <property type="molecule type" value="Genomic_DNA"/>
</dbReference>
<organism evidence="1 2">
    <name type="scientific">Grifola frondosa</name>
    <name type="common">Maitake</name>
    <name type="synonym">Polyporus frondosus</name>
    <dbReference type="NCBI Taxonomy" id="5627"/>
    <lineage>
        <taxon>Eukaryota</taxon>
        <taxon>Fungi</taxon>
        <taxon>Dikarya</taxon>
        <taxon>Basidiomycota</taxon>
        <taxon>Agaricomycotina</taxon>
        <taxon>Agaricomycetes</taxon>
        <taxon>Polyporales</taxon>
        <taxon>Grifolaceae</taxon>
        <taxon>Grifola</taxon>
    </lineage>
</organism>
<gene>
    <name evidence="1" type="ORF">A0H81_02360</name>
</gene>
<evidence type="ECO:0000313" key="2">
    <source>
        <dbReference type="Proteomes" id="UP000092993"/>
    </source>
</evidence>
<protein>
    <submittedName>
        <fullName evidence="1">Uncharacterized protein</fullName>
    </submittedName>
</protein>
<reference evidence="1 2" key="1">
    <citation type="submission" date="2016-03" db="EMBL/GenBank/DDBJ databases">
        <title>Whole genome sequencing of Grifola frondosa 9006-11.</title>
        <authorList>
            <person name="Min B."/>
            <person name="Park H."/>
            <person name="Kim J.-G."/>
            <person name="Cho H."/>
            <person name="Oh Y.-L."/>
            <person name="Kong W.-S."/>
            <person name="Choi I.-G."/>
        </authorList>
    </citation>
    <scope>NUCLEOTIDE SEQUENCE [LARGE SCALE GENOMIC DNA]</scope>
    <source>
        <strain evidence="1 2">9006-11</strain>
    </source>
</reference>
<comment type="caution">
    <text evidence="1">The sequence shown here is derived from an EMBL/GenBank/DDBJ whole genome shotgun (WGS) entry which is preliminary data.</text>
</comment>
<dbReference type="Proteomes" id="UP000092993">
    <property type="component" value="Unassembled WGS sequence"/>
</dbReference>
<keyword evidence="2" id="KW-1185">Reference proteome</keyword>
<name>A0A1C7MMQ6_GRIFR</name>
<evidence type="ECO:0000313" key="1">
    <source>
        <dbReference type="EMBL" id="OBZ78142.1"/>
    </source>
</evidence>
<dbReference type="AlphaFoldDB" id="A0A1C7MMQ6"/>
<accession>A0A1C7MMQ6</accession>
<sequence length="157" mass="16980">MSSRQRSGVGRDEVIVFMRPREPVQGFTECNPMTAGNQREMLTNHENSTGTCVPSPIKNDVSVIEQPLCWPTPFKSSQLVERVLQPLEAFSPWTAIVSHPNISGDGSPLQPGAGAPSYHALINDVGVIHHGVLSLSNVPVLGSQTTANWFAFGQSMD</sequence>
<proteinExistence type="predicted"/>